<evidence type="ECO:0000313" key="6">
    <source>
        <dbReference type="EMBL" id="GAV99222.1"/>
    </source>
</evidence>
<dbReference type="CDD" id="cd24007">
    <property type="entry name" value="ASKHA_NBD_eukNAGK-like"/>
    <property type="match status" value="1"/>
</dbReference>
<proteinExistence type="inferred from homology"/>
<dbReference type="SUPFAM" id="SSF53067">
    <property type="entry name" value="Actin-like ATPase domain"/>
    <property type="match status" value="2"/>
</dbReference>
<dbReference type="Proteomes" id="UP000188533">
    <property type="component" value="Unassembled WGS sequence"/>
</dbReference>
<reference evidence="6 7" key="2">
    <citation type="submission" date="2017-02" db="EMBL/GenBank/DDBJ databases">
        <title>A genome survey and senescence transcriptome analysis in Lentinula edodes.</title>
        <authorList>
            <person name="Sakamoto Y."/>
            <person name="Nakade K."/>
            <person name="Sato S."/>
            <person name="Yoshida Y."/>
            <person name="Miyazaki K."/>
            <person name="Natsume S."/>
            <person name="Konno N."/>
        </authorList>
    </citation>
    <scope>NUCLEOTIDE SEQUENCE [LARGE SCALE GENOMIC DNA]</scope>
    <source>
        <strain evidence="6 7">NBRC 111202</strain>
    </source>
</reference>
<keyword evidence="6" id="KW-0808">Transferase</keyword>
<reference evidence="6 7" key="1">
    <citation type="submission" date="2016-08" db="EMBL/GenBank/DDBJ databases">
        <authorList>
            <consortium name="Lentinula edodes genome sequencing consortium"/>
            <person name="Sakamoto Y."/>
            <person name="Nakade K."/>
            <person name="Sato S."/>
            <person name="Yoshida Y."/>
            <person name="Miyazaki K."/>
            <person name="Natsume S."/>
            <person name="Konno N."/>
        </authorList>
    </citation>
    <scope>NUCLEOTIDE SEQUENCE [LARGE SCALE GENOMIC DNA]</scope>
    <source>
        <strain evidence="6 7">NBRC 111202</strain>
    </source>
</reference>
<evidence type="ECO:0000259" key="5">
    <source>
        <dbReference type="Pfam" id="PF01869"/>
    </source>
</evidence>
<dbReference type="InterPro" id="IPR002731">
    <property type="entry name" value="ATPase_BadF"/>
</dbReference>
<gene>
    <name evidence="6" type="ORF">LENED_000665</name>
</gene>
<evidence type="ECO:0000313" key="7">
    <source>
        <dbReference type="Proteomes" id="UP000188533"/>
    </source>
</evidence>
<accession>A0A1Q3DW53</accession>
<dbReference type="EC" id="2.7.1.59" evidence="2"/>
<dbReference type="Gene3D" id="3.30.420.40">
    <property type="match status" value="2"/>
</dbReference>
<evidence type="ECO:0000256" key="4">
    <source>
        <dbReference type="ARBA" id="ARBA00031123"/>
    </source>
</evidence>
<dbReference type="STRING" id="5353.A0A1Q3DW53"/>
<evidence type="ECO:0000256" key="3">
    <source>
        <dbReference type="ARBA" id="ARBA00014974"/>
    </source>
</evidence>
<dbReference type="PANTHER" id="PTHR43190:SF3">
    <property type="entry name" value="N-ACETYL-D-GLUCOSAMINE KINASE"/>
    <property type="match status" value="1"/>
</dbReference>
<organism evidence="6 7">
    <name type="scientific">Lentinula edodes</name>
    <name type="common">Shiitake mushroom</name>
    <name type="synonym">Lentinus edodes</name>
    <dbReference type="NCBI Taxonomy" id="5353"/>
    <lineage>
        <taxon>Eukaryota</taxon>
        <taxon>Fungi</taxon>
        <taxon>Dikarya</taxon>
        <taxon>Basidiomycota</taxon>
        <taxon>Agaricomycotina</taxon>
        <taxon>Agaricomycetes</taxon>
        <taxon>Agaricomycetidae</taxon>
        <taxon>Agaricales</taxon>
        <taxon>Marasmiineae</taxon>
        <taxon>Omphalotaceae</taxon>
        <taxon>Lentinula</taxon>
    </lineage>
</organism>
<dbReference type="InterPro" id="IPR052519">
    <property type="entry name" value="Euk-type_GlcNAc_Kinase"/>
</dbReference>
<keyword evidence="6" id="KW-0418">Kinase</keyword>
<evidence type="ECO:0000256" key="1">
    <source>
        <dbReference type="ARBA" id="ARBA00006198"/>
    </source>
</evidence>
<sequence>MSLYLCVDCGGSKTSAVVSDISGNIVGRASGGPSNIAYLTIDSFIETIRATVGDALKTCTSPASVDTVALPPPAGLEFVAVWFGISGADSPSIIESVVNPLSTLLGVPKGPRLSVANDAHLLAAPIRMHEDVISAVTVIGGTGSIVVSFKEKEDGELEELGRVGGWGWILGDEGGGYSIGREAVRQVLIEQDKHSVMKSPPPEGPLRTLLKNYFGIKDVMEVLTEVYVPDPIPSTVVNSDRGAHKYMSREKRLSSLSPSVFAAAFEDKDPLALKVLCICAKDLAEQISIVVGDASEEAPRLVKASESVICFGGSVVGLEVYRNMVLDELVAKGHVFKHVEFVDDCAAVGAAGLRLKFKD</sequence>
<dbReference type="OrthoDB" id="311172at2759"/>
<comment type="caution">
    <text evidence="6">The sequence shown here is derived from an EMBL/GenBank/DDBJ whole genome shotgun (WGS) entry which is preliminary data.</text>
</comment>
<protein>
    <recommendedName>
        <fullName evidence="3">N-acetyl-D-glucosamine kinase</fullName>
        <ecNumber evidence="2">2.7.1.59</ecNumber>
    </recommendedName>
    <alternativeName>
        <fullName evidence="4">GlcNAc kinase</fullName>
    </alternativeName>
</protein>
<feature type="domain" description="ATPase BadF/BadG/BcrA/BcrD type" evidence="5">
    <location>
        <begin position="7"/>
        <end position="351"/>
    </location>
</feature>
<dbReference type="InterPro" id="IPR043129">
    <property type="entry name" value="ATPase_NBD"/>
</dbReference>
<dbReference type="EMBL" id="BDGU01000012">
    <property type="protein sequence ID" value="GAV99222.1"/>
    <property type="molecule type" value="Genomic_DNA"/>
</dbReference>
<name>A0A1Q3DW53_LENED</name>
<dbReference type="PANTHER" id="PTHR43190">
    <property type="entry name" value="N-ACETYL-D-GLUCOSAMINE KINASE"/>
    <property type="match status" value="1"/>
</dbReference>
<dbReference type="GO" id="GO:0045127">
    <property type="term" value="F:N-acetylglucosamine kinase activity"/>
    <property type="evidence" value="ECO:0007669"/>
    <property type="project" value="UniProtKB-EC"/>
</dbReference>
<dbReference type="Pfam" id="PF01869">
    <property type="entry name" value="BcrAD_BadFG"/>
    <property type="match status" value="1"/>
</dbReference>
<dbReference type="AlphaFoldDB" id="A0A1Q3DW53"/>
<comment type="similarity">
    <text evidence="1">Belongs to the eukaryotic-type N-acetylglucosamine kinase family.</text>
</comment>
<evidence type="ECO:0000256" key="2">
    <source>
        <dbReference type="ARBA" id="ARBA00012122"/>
    </source>
</evidence>
<keyword evidence="7" id="KW-1185">Reference proteome</keyword>